<dbReference type="Proteomes" id="UP001589836">
    <property type="component" value="Unassembled WGS sequence"/>
</dbReference>
<dbReference type="Pfam" id="PF10710">
    <property type="entry name" value="DUF2512"/>
    <property type="match status" value="1"/>
</dbReference>
<evidence type="ECO:0000256" key="2">
    <source>
        <dbReference type="SAM" id="Phobius"/>
    </source>
</evidence>
<keyword evidence="4" id="KW-1185">Reference proteome</keyword>
<keyword evidence="2" id="KW-0812">Transmembrane</keyword>
<feature type="compositionally biased region" description="Basic and acidic residues" evidence="1">
    <location>
        <begin position="147"/>
        <end position="163"/>
    </location>
</feature>
<organism evidence="3 4">
    <name type="scientific">Pontibacillus salicampi</name>
    <dbReference type="NCBI Taxonomy" id="1449801"/>
    <lineage>
        <taxon>Bacteria</taxon>
        <taxon>Bacillati</taxon>
        <taxon>Bacillota</taxon>
        <taxon>Bacilli</taxon>
        <taxon>Bacillales</taxon>
        <taxon>Bacillaceae</taxon>
        <taxon>Pontibacillus</taxon>
    </lineage>
</organism>
<accession>A0ABV6LIG2</accession>
<evidence type="ECO:0000313" key="3">
    <source>
        <dbReference type="EMBL" id="MFC0522174.1"/>
    </source>
</evidence>
<comment type="caution">
    <text evidence="3">The sequence shown here is derived from an EMBL/GenBank/DDBJ whole genome shotgun (WGS) entry which is preliminary data.</text>
</comment>
<feature type="transmembrane region" description="Helical" evidence="2">
    <location>
        <begin position="7"/>
        <end position="25"/>
    </location>
</feature>
<keyword evidence="2" id="KW-1133">Transmembrane helix</keyword>
<evidence type="ECO:0000256" key="1">
    <source>
        <dbReference type="SAM" id="MobiDB-lite"/>
    </source>
</evidence>
<evidence type="ECO:0000313" key="4">
    <source>
        <dbReference type="Proteomes" id="UP001589836"/>
    </source>
</evidence>
<gene>
    <name evidence="3" type="ORF">ACFFGV_01040</name>
</gene>
<name>A0ABV6LIG2_9BACI</name>
<dbReference type="RefSeq" id="WP_377344690.1">
    <property type="nucleotide sequence ID" value="NZ_JBHLTP010000002.1"/>
</dbReference>
<feature type="region of interest" description="Disordered" evidence="1">
    <location>
        <begin position="139"/>
        <end position="163"/>
    </location>
</feature>
<dbReference type="InterPro" id="IPR019649">
    <property type="entry name" value="DUF2512"/>
</dbReference>
<sequence>MRHVKALAIKWVILIAAIFPIYAPIVNASLGNIFLISLILLGITYVIGDVFVLRRYGLLVTSLVDAIIAFGILYVFGQTINGIPTQTVLPAIAASGFIVALETFFHIYMETKVLRLGSKTYEKRRQLLVPKKLRVEASEELSPFQAQKRDAQPEHSHDPDQEE</sequence>
<dbReference type="EMBL" id="JBHLTP010000002">
    <property type="protein sequence ID" value="MFC0522174.1"/>
    <property type="molecule type" value="Genomic_DNA"/>
</dbReference>
<feature type="transmembrane region" description="Helical" evidence="2">
    <location>
        <begin position="58"/>
        <end position="76"/>
    </location>
</feature>
<keyword evidence="2" id="KW-0472">Membrane</keyword>
<feature type="transmembrane region" description="Helical" evidence="2">
    <location>
        <begin position="31"/>
        <end position="51"/>
    </location>
</feature>
<proteinExistence type="predicted"/>
<protein>
    <submittedName>
        <fullName evidence="3">DUF2512 family protein</fullName>
    </submittedName>
</protein>
<feature type="transmembrane region" description="Helical" evidence="2">
    <location>
        <begin position="88"/>
        <end position="109"/>
    </location>
</feature>
<reference evidence="3 4" key="1">
    <citation type="submission" date="2024-09" db="EMBL/GenBank/DDBJ databases">
        <authorList>
            <person name="Sun Q."/>
            <person name="Mori K."/>
        </authorList>
    </citation>
    <scope>NUCLEOTIDE SEQUENCE [LARGE SCALE GENOMIC DNA]</scope>
    <source>
        <strain evidence="3 4">NCAIM B.02529</strain>
    </source>
</reference>